<dbReference type="EMBL" id="JBBNAE010000004">
    <property type="protein sequence ID" value="KAK9130519.1"/>
    <property type="molecule type" value="Genomic_DNA"/>
</dbReference>
<evidence type="ECO:0000256" key="1">
    <source>
        <dbReference type="SAM" id="MobiDB-lite"/>
    </source>
</evidence>
<name>A0AAP0JAR0_9MAGN</name>
<dbReference type="Proteomes" id="UP001417504">
    <property type="component" value="Unassembled WGS sequence"/>
</dbReference>
<accession>A0AAP0JAR0</accession>
<reference evidence="2 3" key="1">
    <citation type="submission" date="2024-01" db="EMBL/GenBank/DDBJ databases">
        <title>Genome assemblies of Stephania.</title>
        <authorList>
            <person name="Yang L."/>
        </authorList>
    </citation>
    <scope>NUCLEOTIDE SEQUENCE [LARGE SCALE GENOMIC DNA]</scope>
    <source>
        <strain evidence="2">QJT</strain>
        <tissue evidence="2">Leaf</tissue>
    </source>
</reference>
<protein>
    <submittedName>
        <fullName evidence="2">Uncharacterized protein</fullName>
    </submittedName>
</protein>
<sequence length="187" mass="20312">MFRSLAQRMDELLLQPRGIALWSCIKVSDPPDLGLLKEFSTLGEPKPSDSVTQALDPPASTTLQPAQHLPKVSSTKGRCYALDLPHSRGSHSLAITKIFLYDDCDSPSSNGRYFLSSVSFPTVEDLHFDLTIFLGCCASFSSLSATNGLAQMIFGDQRGSQGLWMVGTLTTQWGKCSLIKDVLGNVP</sequence>
<proteinExistence type="predicted"/>
<dbReference type="AlphaFoldDB" id="A0AAP0JAR0"/>
<gene>
    <name evidence="2" type="ORF">Sjap_011006</name>
</gene>
<feature type="region of interest" description="Disordered" evidence="1">
    <location>
        <begin position="44"/>
        <end position="63"/>
    </location>
</feature>
<feature type="compositionally biased region" description="Polar residues" evidence="1">
    <location>
        <begin position="49"/>
        <end position="63"/>
    </location>
</feature>
<organism evidence="2 3">
    <name type="scientific">Stephania japonica</name>
    <dbReference type="NCBI Taxonomy" id="461633"/>
    <lineage>
        <taxon>Eukaryota</taxon>
        <taxon>Viridiplantae</taxon>
        <taxon>Streptophyta</taxon>
        <taxon>Embryophyta</taxon>
        <taxon>Tracheophyta</taxon>
        <taxon>Spermatophyta</taxon>
        <taxon>Magnoliopsida</taxon>
        <taxon>Ranunculales</taxon>
        <taxon>Menispermaceae</taxon>
        <taxon>Menispermoideae</taxon>
        <taxon>Cissampelideae</taxon>
        <taxon>Stephania</taxon>
    </lineage>
</organism>
<comment type="caution">
    <text evidence="2">The sequence shown here is derived from an EMBL/GenBank/DDBJ whole genome shotgun (WGS) entry which is preliminary data.</text>
</comment>
<evidence type="ECO:0000313" key="2">
    <source>
        <dbReference type="EMBL" id="KAK9130519.1"/>
    </source>
</evidence>
<evidence type="ECO:0000313" key="3">
    <source>
        <dbReference type="Proteomes" id="UP001417504"/>
    </source>
</evidence>
<keyword evidence="3" id="KW-1185">Reference proteome</keyword>